<evidence type="ECO:0000313" key="3">
    <source>
        <dbReference type="Proteomes" id="UP001367508"/>
    </source>
</evidence>
<dbReference type="Proteomes" id="UP001367508">
    <property type="component" value="Unassembled WGS sequence"/>
</dbReference>
<evidence type="ECO:0000313" key="2">
    <source>
        <dbReference type="EMBL" id="KAK7314264.1"/>
    </source>
</evidence>
<dbReference type="AlphaFoldDB" id="A0AAN9KC77"/>
<proteinExistence type="predicted"/>
<keyword evidence="3" id="KW-1185">Reference proteome</keyword>
<dbReference type="EMBL" id="JAYMYQ010000009">
    <property type="protein sequence ID" value="KAK7314264.1"/>
    <property type="molecule type" value="Genomic_DNA"/>
</dbReference>
<sequence>MNPLNRIRKRVFGFGFWVLLKFLGSVEEEEEEECLTDIKGIETTDGGWREKQIGQTELFSSPPLKSRYRAKEK</sequence>
<name>A0AAN9KC77_CANGL</name>
<keyword evidence="1" id="KW-0732">Signal</keyword>
<evidence type="ECO:0000256" key="1">
    <source>
        <dbReference type="SAM" id="SignalP"/>
    </source>
</evidence>
<gene>
    <name evidence="2" type="ORF">VNO77_39478</name>
</gene>
<feature type="chain" id="PRO_5042942652" evidence="1">
    <location>
        <begin position="29"/>
        <end position="73"/>
    </location>
</feature>
<reference evidence="2 3" key="1">
    <citation type="submission" date="2024-01" db="EMBL/GenBank/DDBJ databases">
        <title>The genomes of 5 underutilized Papilionoideae crops provide insights into root nodulation and disease resistanc.</title>
        <authorList>
            <person name="Jiang F."/>
        </authorList>
    </citation>
    <scope>NUCLEOTIDE SEQUENCE [LARGE SCALE GENOMIC DNA]</scope>
    <source>
        <strain evidence="2">LVBAO_FW01</strain>
        <tissue evidence="2">Leaves</tissue>
    </source>
</reference>
<feature type="signal peptide" evidence="1">
    <location>
        <begin position="1"/>
        <end position="28"/>
    </location>
</feature>
<comment type="caution">
    <text evidence="2">The sequence shown here is derived from an EMBL/GenBank/DDBJ whole genome shotgun (WGS) entry which is preliminary data.</text>
</comment>
<protein>
    <submittedName>
        <fullName evidence="2">Uncharacterized protein</fullName>
    </submittedName>
</protein>
<accession>A0AAN9KC77</accession>
<organism evidence="2 3">
    <name type="scientific">Canavalia gladiata</name>
    <name type="common">Sword bean</name>
    <name type="synonym">Dolichos gladiatus</name>
    <dbReference type="NCBI Taxonomy" id="3824"/>
    <lineage>
        <taxon>Eukaryota</taxon>
        <taxon>Viridiplantae</taxon>
        <taxon>Streptophyta</taxon>
        <taxon>Embryophyta</taxon>
        <taxon>Tracheophyta</taxon>
        <taxon>Spermatophyta</taxon>
        <taxon>Magnoliopsida</taxon>
        <taxon>eudicotyledons</taxon>
        <taxon>Gunneridae</taxon>
        <taxon>Pentapetalae</taxon>
        <taxon>rosids</taxon>
        <taxon>fabids</taxon>
        <taxon>Fabales</taxon>
        <taxon>Fabaceae</taxon>
        <taxon>Papilionoideae</taxon>
        <taxon>50 kb inversion clade</taxon>
        <taxon>NPAAA clade</taxon>
        <taxon>indigoferoid/millettioid clade</taxon>
        <taxon>Phaseoleae</taxon>
        <taxon>Canavalia</taxon>
    </lineage>
</organism>